<organism evidence="2 3">
    <name type="scientific">Conchiformibius kuhniae</name>
    <dbReference type="NCBI Taxonomy" id="211502"/>
    <lineage>
        <taxon>Bacteria</taxon>
        <taxon>Pseudomonadati</taxon>
        <taxon>Pseudomonadota</taxon>
        <taxon>Betaproteobacteria</taxon>
        <taxon>Neisseriales</taxon>
        <taxon>Neisseriaceae</taxon>
        <taxon>Conchiformibius</taxon>
    </lineage>
</organism>
<feature type="domain" description="Carrier" evidence="1">
    <location>
        <begin position="1"/>
        <end position="79"/>
    </location>
</feature>
<dbReference type="SUPFAM" id="SSF47336">
    <property type="entry name" value="ACP-like"/>
    <property type="match status" value="1"/>
</dbReference>
<dbReference type="Pfam" id="PF00550">
    <property type="entry name" value="PP-binding"/>
    <property type="match status" value="1"/>
</dbReference>
<reference evidence="2" key="1">
    <citation type="journal article" date="2022" name="Res Sq">
        <title>Evolution of multicellular longitudinally dividing oral cavity symbionts (Neisseriaceae).</title>
        <authorList>
            <person name="Nyongesa S."/>
            <person name="Weber P."/>
            <person name="Bernet E."/>
            <person name="Pullido F."/>
            <person name="Nieckarz M."/>
            <person name="Delaby M."/>
            <person name="Nieves C."/>
            <person name="Viehboeck T."/>
            <person name="Krause N."/>
            <person name="Rivera-Millot A."/>
            <person name="Nakamura A."/>
            <person name="Vischer N."/>
            <person name="VanNieuwenhze M."/>
            <person name="Brun Y."/>
            <person name="Cava F."/>
            <person name="Bulgheresi S."/>
            <person name="Veyrier F."/>
        </authorList>
    </citation>
    <scope>NUCLEOTIDE SEQUENCE</scope>
    <source>
        <strain evidence="2">17694</strain>
    </source>
</reference>
<dbReference type="RefSeq" id="WP_027009864.1">
    <property type="nucleotide sequence ID" value="NZ_CP091521.1"/>
</dbReference>
<dbReference type="InterPro" id="IPR009081">
    <property type="entry name" value="PP-bd_ACP"/>
</dbReference>
<protein>
    <submittedName>
        <fullName evidence="2">Acyl carrier protein</fullName>
    </submittedName>
</protein>
<dbReference type="NCBIfam" id="NF003757">
    <property type="entry name" value="PRK05350.1"/>
    <property type="match status" value="1"/>
</dbReference>
<gene>
    <name evidence="2" type="ORF">LVJ77_10590</name>
</gene>
<dbReference type="PROSITE" id="PS50075">
    <property type="entry name" value="CARRIER"/>
    <property type="match status" value="1"/>
</dbReference>
<keyword evidence="3" id="KW-1185">Reference proteome</keyword>
<reference evidence="2" key="2">
    <citation type="submission" date="2024-09" db="EMBL/GenBank/DDBJ databases">
        <authorList>
            <person name="Veyrier F.J."/>
        </authorList>
    </citation>
    <scope>NUCLEOTIDE SEQUENCE</scope>
    <source>
        <strain evidence="2">17694</strain>
    </source>
</reference>
<evidence type="ECO:0000259" key="1">
    <source>
        <dbReference type="PROSITE" id="PS50075"/>
    </source>
</evidence>
<name>A0A8T9MU70_9NEIS</name>
<evidence type="ECO:0000313" key="3">
    <source>
        <dbReference type="Proteomes" id="UP000831534"/>
    </source>
</evidence>
<dbReference type="EMBL" id="CP091521">
    <property type="protein sequence ID" value="UOP04644.1"/>
    <property type="molecule type" value="Genomic_DNA"/>
</dbReference>
<proteinExistence type="predicted"/>
<dbReference type="Proteomes" id="UP000831534">
    <property type="component" value="Chromosome"/>
</dbReference>
<sequence>MTENDIRAVLFDALENLFEIDTAKLTGTSNLYEDLEIDSIDAIDLIDHIKRQTGHKLQAEDFRSVRTIDDVVAAVLKKAQSAESAGNP</sequence>
<dbReference type="AlphaFoldDB" id="A0A8T9MU70"/>
<dbReference type="Gene3D" id="1.10.1200.10">
    <property type="entry name" value="ACP-like"/>
    <property type="match status" value="1"/>
</dbReference>
<accession>A0A8T9MU70</accession>
<evidence type="ECO:0000313" key="2">
    <source>
        <dbReference type="EMBL" id="UOP04644.1"/>
    </source>
</evidence>
<dbReference type="InterPro" id="IPR036736">
    <property type="entry name" value="ACP-like_sf"/>
</dbReference>
<dbReference type="KEGG" id="ckh:LVJ77_10590"/>